<dbReference type="GO" id="GO:0003677">
    <property type="term" value="F:DNA binding"/>
    <property type="evidence" value="ECO:0007669"/>
    <property type="project" value="InterPro"/>
</dbReference>
<comment type="similarity">
    <text evidence="1">Belongs to the DnaX/STICHEL family.</text>
</comment>
<dbReference type="GO" id="GO:0003887">
    <property type="term" value="F:DNA-directed DNA polymerase activity"/>
    <property type="evidence" value="ECO:0007669"/>
    <property type="project" value="UniProtKB-KW"/>
</dbReference>
<keyword evidence="6" id="KW-0067">ATP-binding</keyword>
<dbReference type="CDD" id="cd00009">
    <property type="entry name" value="AAA"/>
    <property type="match status" value="1"/>
</dbReference>
<dbReference type="CDD" id="cd18137">
    <property type="entry name" value="HLD_clamp_pol_III_gamma_tau"/>
    <property type="match status" value="1"/>
</dbReference>
<dbReference type="EMBL" id="BA000026">
    <property type="protein sequence ID" value="BAC44601.1"/>
    <property type="molecule type" value="Genomic_DNA"/>
</dbReference>
<dbReference type="NCBIfam" id="TIGR02397">
    <property type="entry name" value="dnaX_nterm"/>
    <property type="match status" value="1"/>
</dbReference>
<evidence type="ECO:0000313" key="12">
    <source>
        <dbReference type="Proteomes" id="UP000002522"/>
    </source>
</evidence>
<dbReference type="PANTHER" id="PTHR11669:SF0">
    <property type="entry name" value="PROTEIN STICHEL-LIKE 2"/>
    <property type="match status" value="1"/>
</dbReference>
<feature type="compositionally biased region" description="Basic and acidic residues" evidence="9">
    <location>
        <begin position="608"/>
        <end position="629"/>
    </location>
</feature>
<evidence type="ECO:0000256" key="4">
    <source>
        <dbReference type="ARBA" id="ARBA00022741"/>
    </source>
</evidence>
<dbReference type="Proteomes" id="UP000002522">
    <property type="component" value="Chromosome"/>
</dbReference>
<dbReference type="Pfam" id="PF22608">
    <property type="entry name" value="DNAX_ATPase_lid"/>
    <property type="match status" value="1"/>
</dbReference>
<dbReference type="GO" id="GO:0009360">
    <property type="term" value="C:DNA polymerase III complex"/>
    <property type="evidence" value="ECO:0007669"/>
    <property type="project" value="InterPro"/>
</dbReference>
<proteinExistence type="inferred from homology"/>
<feature type="domain" description="AAA+ ATPase" evidence="10">
    <location>
        <begin position="38"/>
        <end position="179"/>
    </location>
</feature>
<dbReference type="STRING" id="272633.gene:10731930"/>
<organism evidence="11 12">
    <name type="scientific">Malacoplasma penetrans (strain HF-2)</name>
    <name type="common">Mycoplasma penetrans</name>
    <dbReference type="NCBI Taxonomy" id="272633"/>
    <lineage>
        <taxon>Bacteria</taxon>
        <taxon>Bacillati</taxon>
        <taxon>Mycoplasmatota</taxon>
        <taxon>Mycoplasmoidales</taxon>
        <taxon>Mycoplasmoidaceae</taxon>
        <taxon>Malacoplasma</taxon>
    </lineage>
</organism>
<dbReference type="InterPro" id="IPR027417">
    <property type="entry name" value="P-loop_NTPase"/>
</dbReference>
<dbReference type="InterPro" id="IPR008921">
    <property type="entry name" value="DNA_pol3_clamp-load_cplx_C"/>
</dbReference>
<dbReference type="eggNOG" id="COG2812">
    <property type="taxonomic scope" value="Bacteria"/>
</dbReference>
<comment type="catalytic activity">
    <reaction evidence="8">
        <text>DNA(n) + a 2'-deoxyribonucleoside 5'-triphosphate = DNA(n+1) + diphosphate</text>
        <dbReference type="Rhea" id="RHEA:22508"/>
        <dbReference type="Rhea" id="RHEA-COMP:17339"/>
        <dbReference type="Rhea" id="RHEA-COMP:17340"/>
        <dbReference type="ChEBI" id="CHEBI:33019"/>
        <dbReference type="ChEBI" id="CHEBI:61560"/>
        <dbReference type="ChEBI" id="CHEBI:173112"/>
        <dbReference type="EC" id="2.7.7.7"/>
    </reaction>
</comment>
<dbReference type="NCBIfam" id="NF004549">
    <property type="entry name" value="PRK05896.1"/>
    <property type="match status" value="1"/>
</dbReference>
<dbReference type="HOGENOM" id="CLU_006229_0_3_14"/>
<dbReference type="InterPro" id="IPR045085">
    <property type="entry name" value="HLD_clamp_pol_III_gamma_tau"/>
</dbReference>
<evidence type="ECO:0000259" key="10">
    <source>
        <dbReference type="SMART" id="SM00382"/>
    </source>
</evidence>
<accession>Q8EUW0</accession>
<dbReference type="InterPro" id="IPR003593">
    <property type="entry name" value="AAA+_ATPase"/>
</dbReference>
<evidence type="ECO:0000313" key="11">
    <source>
        <dbReference type="EMBL" id="BAC44601.1"/>
    </source>
</evidence>
<evidence type="ECO:0000256" key="5">
    <source>
        <dbReference type="ARBA" id="ARBA00022833"/>
    </source>
</evidence>
<dbReference type="Pfam" id="PF13177">
    <property type="entry name" value="DNA_pol3_delta2"/>
    <property type="match status" value="1"/>
</dbReference>
<dbReference type="SUPFAM" id="SSF48019">
    <property type="entry name" value="post-AAA+ oligomerization domain-like"/>
    <property type="match status" value="1"/>
</dbReference>
<dbReference type="GO" id="GO:0046872">
    <property type="term" value="F:metal ion binding"/>
    <property type="evidence" value="ECO:0007669"/>
    <property type="project" value="UniProtKB-KW"/>
</dbReference>
<dbReference type="AlphaFoldDB" id="Q8EUW0"/>
<sequence length="804" mass="92192">MNNKIAFYRKYRPNSFNEIIGQKFIIKTLSNSIIKNKQSHAYIFSGPKGVGKTSIAKIFSKVLNCLNLKDGDCCNNCNNCNLINQNQAVDIVELDAASNNGVGEVRNIIDTINYLPSVLKYKVYIIDEAHMLSNAAWNTFLKLIEDPPKYLVFIFATTESYKFPPTIISRCQRYNFLKLNNSELKECLKSIAKKEKIKVEDNALNKIAELADGSLRDACSLIDQLDSYTNSDIKIEDIYNVFGILDVNEKINLLKSVWNSNVEQIINKINEYEVKGIDFYQLSIDLINLLYDKLVYERTKNVSLLKYLPSEQTNFLELQPKFIIKCLEVWQDNLNKIKTSSNPKFYFQLSCFESCKLFEFEFDTNLTANSYVVKNETELKEQLEQKVKPTKKETVKVELTEKNKPDKLKEEIKAEEIKVKPSKKEEIVEEKVIEQEKENNSAQEPILDTSNFKQVKLSESMKVVQIKGKPEGKKEVIEPQNKKINIVDNFVDNFVQVDHLDKDSDIFDEFGIVGKKSKAKTNKANKPKEVIKEEVIEKEIVKAPEVVVEKTEKKKPKTKSIESSSEQLSLFSFDNIEADSPTDYLEEQFESIEEENITEDSNVNTKKGNVDPTKEPIELPKDKKENKVEKKEEIAKPITQSVNKVKEEESFKEIDIDEAFLKIAVNSNNSEKEKVNNFFKSIKDSMPSNSFESSIKQMDRLIVVSNNGIAFSSADDLEIENINKINQSLEFLEYLKNKLNKVYLVIAITKDQAIKVGNEIRNNKLSPSNTKDVDIEFLNTKIKSKPTAKDLVESMLSELIIDEE</sequence>
<evidence type="ECO:0000256" key="2">
    <source>
        <dbReference type="ARBA" id="ARBA00012417"/>
    </source>
</evidence>
<keyword evidence="5" id="KW-0862">Zinc</keyword>
<dbReference type="KEGG" id="mpe:MYPE8080"/>
<gene>
    <name evidence="11" type="ordered locus">MYPE8080</name>
</gene>
<dbReference type="FunFam" id="3.40.50.300:FF:000014">
    <property type="entry name" value="DNA polymerase III subunit gamma/tau"/>
    <property type="match status" value="1"/>
</dbReference>
<dbReference type="NCBIfam" id="NF004046">
    <property type="entry name" value="PRK05563.1"/>
    <property type="match status" value="1"/>
</dbReference>
<dbReference type="SUPFAM" id="SSF52540">
    <property type="entry name" value="P-loop containing nucleoside triphosphate hydrolases"/>
    <property type="match status" value="1"/>
</dbReference>
<protein>
    <recommendedName>
        <fullName evidence="2">DNA-directed DNA polymerase</fullName>
        <ecNumber evidence="2">2.7.7.7</ecNumber>
    </recommendedName>
</protein>
<dbReference type="Gene3D" id="1.10.8.60">
    <property type="match status" value="1"/>
</dbReference>
<dbReference type="Gene3D" id="3.40.50.300">
    <property type="entry name" value="P-loop containing nucleotide triphosphate hydrolases"/>
    <property type="match status" value="1"/>
</dbReference>
<evidence type="ECO:0000256" key="8">
    <source>
        <dbReference type="ARBA" id="ARBA00049244"/>
    </source>
</evidence>
<dbReference type="PANTHER" id="PTHR11669">
    <property type="entry name" value="REPLICATION FACTOR C / DNA POLYMERASE III GAMMA-TAU SUBUNIT"/>
    <property type="match status" value="1"/>
</dbReference>
<name>Q8EUW0_MALP2</name>
<dbReference type="EC" id="2.7.7.7" evidence="2"/>
<evidence type="ECO:0000256" key="7">
    <source>
        <dbReference type="ARBA" id="ARBA00022932"/>
    </source>
</evidence>
<evidence type="ECO:0000256" key="1">
    <source>
        <dbReference type="ARBA" id="ARBA00006360"/>
    </source>
</evidence>
<evidence type="ECO:0000256" key="6">
    <source>
        <dbReference type="ARBA" id="ARBA00022840"/>
    </source>
</evidence>
<dbReference type="RefSeq" id="WP_011077630.1">
    <property type="nucleotide sequence ID" value="NC_004432.1"/>
</dbReference>
<reference evidence="11 12" key="1">
    <citation type="journal article" date="2002" name="Nucleic Acids Res.">
        <title>The complete genomic sequence of Mycoplasma penetrans, an intracellular bacterial pathogen in humans.</title>
        <authorList>
            <person name="Sasaki Y."/>
            <person name="Ishikawa J."/>
            <person name="Yamashita A."/>
            <person name="Oshima K."/>
            <person name="Kenri T."/>
            <person name="Furuya K."/>
            <person name="Yoshino C."/>
            <person name="Horino A."/>
            <person name="Shiba T."/>
            <person name="Sasaki T."/>
            <person name="Hattori M."/>
        </authorList>
    </citation>
    <scope>NUCLEOTIDE SEQUENCE [LARGE SCALE GENOMIC DNA]</scope>
    <source>
        <strain evidence="11 12">HF-2</strain>
    </source>
</reference>
<dbReference type="GO" id="GO:0006261">
    <property type="term" value="P:DNA-templated DNA replication"/>
    <property type="evidence" value="ECO:0007669"/>
    <property type="project" value="TreeGrafter"/>
</dbReference>
<keyword evidence="7" id="KW-0808">Transferase</keyword>
<dbReference type="InterPro" id="IPR050238">
    <property type="entry name" value="DNA_Rep/Repair_Clamp_Loader"/>
</dbReference>
<dbReference type="InterPro" id="IPR012763">
    <property type="entry name" value="DNA_pol_III_sug/sutau_N"/>
</dbReference>
<keyword evidence="7" id="KW-0239">DNA-directed DNA polymerase</keyword>
<keyword evidence="12" id="KW-1185">Reference proteome</keyword>
<keyword evidence="3" id="KW-0479">Metal-binding</keyword>
<dbReference type="InParanoid" id="Q8EUW0"/>
<feature type="region of interest" description="Disordered" evidence="9">
    <location>
        <begin position="594"/>
        <end position="629"/>
    </location>
</feature>
<keyword evidence="4" id="KW-0547">Nucleotide-binding</keyword>
<dbReference type="GO" id="GO:0005524">
    <property type="term" value="F:ATP binding"/>
    <property type="evidence" value="ECO:0007669"/>
    <property type="project" value="UniProtKB-KW"/>
</dbReference>
<evidence type="ECO:0000256" key="3">
    <source>
        <dbReference type="ARBA" id="ARBA00022723"/>
    </source>
</evidence>
<keyword evidence="7" id="KW-0548">Nucleotidyltransferase</keyword>
<dbReference type="SMART" id="SM00382">
    <property type="entry name" value="AAA"/>
    <property type="match status" value="1"/>
</dbReference>
<evidence type="ECO:0000256" key="9">
    <source>
        <dbReference type="SAM" id="MobiDB-lite"/>
    </source>
</evidence>